<feature type="region of interest" description="Disordered" evidence="1">
    <location>
        <begin position="67"/>
        <end position="88"/>
    </location>
</feature>
<evidence type="ECO:0000313" key="2">
    <source>
        <dbReference type="EMBL" id="KIN01349.1"/>
    </source>
</evidence>
<dbReference type="Proteomes" id="UP000054321">
    <property type="component" value="Unassembled WGS sequence"/>
</dbReference>
<evidence type="ECO:0000256" key="1">
    <source>
        <dbReference type="SAM" id="MobiDB-lite"/>
    </source>
</evidence>
<sequence>MGGVFVCHRDLCSEFGYSTPFVPSLSPALPAIVLESSSPSSTKGVARAAGSSCPFQSPPYILENQGNAVGAGAAPPENRTFFQKRKYA</sequence>
<organism evidence="2 3">
    <name type="scientific">Oidiodendron maius (strain Zn)</name>
    <dbReference type="NCBI Taxonomy" id="913774"/>
    <lineage>
        <taxon>Eukaryota</taxon>
        <taxon>Fungi</taxon>
        <taxon>Dikarya</taxon>
        <taxon>Ascomycota</taxon>
        <taxon>Pezizomycotina</taxon>
        <taxon>Leotiomycetes</taxon>
        <taxon>Leotiomycetes incertae sedis</taxon>
        <taxon>Myxotrichaceae</taxon>
        <taxon>Oidiodendron</taxon>
    </lineage>
</organism>
<evidence type="ECO:0000313" key="3">
    <source>
        <dbReference type="Proteomes" id="UP000054321"/>
    </source>
</evidence>
<dbReference type="AlphaFoldDB" id="A0A0C3CQN8"/>
<protein>
    <submittedName>
        <fullName evidence="2">Uncharacterized protein</fullName>
    </submittedName>
</protein>
<gene>
    <name evidence="2" type="ORF">OIDMADRAFT_19230</name>
</gene>
<name>A0A0C3CQN8_OIDMZ</name>
<accession>A0A0C3CQN8</accession>
<reference evidence="2 3" key="1">
    <citation type="submission" date="2014-04" db="EMBL/GenBank/DDBJ databases">
        <authorList>
            <consortium name="DOE Joint Genome Institute"/>
            <person name="Kuo A."/>
            <person name="Martino E."/>
            <person name="Perotto S."/>
            <person name="Kohler A."/>
            <person name="Nagy L.G."/>
            <person name="Floudas D."/>
            <person name="Copeland A."/>
            <person name="Barry K.W."/>
            <person name="Cichocki N."/>
            <person name="Veneault-Fourrey C."/>
            <person name="LaButti K."/>
            <person name="Lindquist E.A."/>
            <person name="Lipzen A."/>
            <person name="Lundell T."/>
            <person name="Morin E."/>
            <person name="Murat C."/>
            <person name="Sun H."/>
            <person name="Tunlid A."/>
            <person name="Henrissat B."/>
            <person name="Grigoriev I.V."/>
            <person name="Hibbett D.S."/>
            <person name="Martin F."/>
            <person name="Nordberg H.P."/>
            <person name="Cantor M.N."/>
            <person name="Hua S.X."/>
        </authorList>
    </citation>
    <scope>NUCLEOTIDE SEQUENCE [LARGE SCALE GENOMIC DNA]</scope>
    <source>
        <strain evidence="2 3">Zn</strain>
    </source>
</reference>
<dbReference type="EMBL" id="KN832876">
    <property type="protein sequence ID" value="KIN01349.1"/>
    <property type="molecule type" value="Genomic_DNA"/>
</dbReference>
<dbReference type="InParanoid" id="A0A0C3CQN8"/>
<keyword evidence="3" id="KW-1185">Reference proteome</keyword>
<dbReference type="HOGENOM" id="CLU_2469675_0_0_1"/>
<proteinExistence type="predicted"/>
<reference evidence="3" key="2">
    <citation type="submission" date="2015-01" db="EMBL/GenBank/DDBJ databases">
        <title>Evolutionary Origins and Diversification of the Mycorrhizal Mutualists.</title>
        <authorList>
            <consortium name="DOE Joint Genome Institute"/>
            <consortium name="Mycorrhizal Genomics Consortium"/>
            <person name="Kohler A."/>
            <person name="Kuo A."/>
            <person name="Nagy L.G."/>
            <person name="Floudas D."/>
            <person name="Copeland A."/>
            <person name="Barry K.W."/>
            <person name="Cichocki N."/>
            <person name="Veneault-Fourrey C."/>
            <person name="LaButti K."/>
            <person name="Lindquist E.A."/>
            <person name="Lipzen A."/>
            <person name="Lundell T."/>
            <person name="Morin E."/>
            <person name="Murat C."/>
            <person name="Riley R."/>
            <person name="Ohm R."/>
            <person name="Sun H."/>
            <person name="Tunlid A."/>
            <person name="Henrissat B."/>
            <person name="Grigoriev I.V."/>
            <person name="Hibbett D.S."/>
            <person name="Martin F."/>
        </authorList>
    </citation>
    <scope>NUCLEOTIDE SEQUENCE [LARGE SCALE GENOMIC DNA]</scope>
    <source>
        <strain evidence="3">Zn</strain>
    </source>
</reference>